<evidence type="ECO:0000259" key="7">
    <source>
        <dbReference type="PROSITE" id="PS50887"/>
    </source>
</evidence>
<comment type="caution">
    <text evidence="9">The sequence shown here is derived from an EMBL/GenBank/DDBJ whole genome shotgun (WGS) entry which is preliminary data.</text>
</comment>
<dbReference type="EC" id="2.7.7.65" evidence="3"/>
<dbReference type="GO" id="GO:0052621">
    <property type="term" value="F:diguanylate cyclase activity"/>
    <property type="evidence" value="ECO:0007669"/>
    <property type="project" value="UniProtKB-EC"/>
</dbReference>
<dbReference type="CDD" id="cd01949">
    <property type="entry name" value="GGDEF"/>
    <property type="match status" value="1"/>
</dbReference>
<dbReference type="InterPro" id="IPR001789">
    <property type="entry name" value="Sig_transdc_resp-reg_receiver"/>
</dbReference>
<evidence type="ECO:0000256" key="3">
    <source>
        <dbReference type="ARBA" id="ARBA00012528"/>
    </source>
</evidence>
<dbReference type="Gene3D" id="3.30.70.270">
    <property type="match status" value="1"/>
</dbReference>
<dbReference type="Proteomes" id="UP000284767">
    <property type="component" value="Unassembled WGS sequence"/>
</dbReference>
<evidence type="ECO:0000313" key="13">
    <source>
        <dbReference type="Proteomes" id="UP000253594"/>
    </source>
</evidence>
<dbReference type="InterPro" id="IPR043128">
    <property type="entry name" value="Rev_trsase/Diguanyl_cyclase"/>
</dbReference>
<dbReference type="PROSITE" id="PS50887">
    <property type="entry name" value="GGDEF"/>
    <property type="match status" value="1"/>
</dbReference>
<comment type="cofactor">
    <cofactor evidence="1">
        <name>Mg(2+)</name>
        <dbReference type="ChEBI" id="CHEBI:18420"/>
    </cofactor>
</comment>
<feature type="domain" description="Response regulatory" evidence="6">
    <location>
        <begin position="20"/>
        <end position="137"/>
    </location>
</feature>
<dbReference type="GO" id="GO:0005886">
    <property type="term" value="C:plasma membrane"/>
    <property type="evidence" value="ECO:0007669"/>
    <property type="project" value="UniProtKB-SubCell"/>
</dbReference>
<dbReference type="SUPFAM" id="SSF55073">
    <property type="entry name" value="Nucleotide cyclase"/>
    <property type="match status" value="1"/>
</dbReference>
<evidence type="ECO:0000256" key="5">
    <source>
        <dbReference type="PROSITE-ProRule" id="PRU00169"/>
    </source>
</evidence>
<reference evidence="8" key="5">
    <citation type="submission" date="2020-01" db="EMBL/GenBank/DDBJ databases">
        <title>Bacteria Cultured from War Wounds Associated with the Conflict in Eastern Ukraine.</title>
        <authorList>
            <person name="Snesrud E."/>
            <person name="Galac M.R."/>
            <person name="Mc Gann P."/>
            <person name="Valentine K."/>
            <person name="Viacheslav K."/>
        </authorList>
    </citation>
    <scope>NUCLEOTIDE SEQUENCE</scope>
    <source>
        <strain evidence="8">VNMU148</strain>
    </source>
</reference>
<dbReference type="InterPro" id="IPR050469">
    <property type="entry name" value="Diguanylate_Cyclase"/>
</dbReference>
<organism evidence="9 12">
    <name type="scientific">Pseudomonas aeruginosa</name>
    <dbReference type="NCBI Taxonomy" id="287"/>
    <lineage>
        <taxon>Bacteria</taxon>
        <taxon>Pseudomonadati</taxon>
        <taxon>Pseudomonadota</taxon>
        <taxon>Gammaproteobacteria</taxon>
        <taxon>Pseudomonadales</taxon>
        <taxon>Pseudomonadaceae</taxon>
        <taxon>Pseudomonas</taxon>
    </lineage>
</organism>
<dbReference type="Pfam" id="PF00072">
    <property type="entry name" value="Response_reg"/>
    <property type="match status" value="1"/>
</dbReference>
<dbReference type="SUPFAM" id="SSF52172">
    <property type="entry name" value="CheY-like"/>
    <property type="match status" value="1"/>
</dbReference>
<dbReference type="GO" id="GO:1902201">
    <property type="term" value="P:negative regulation of bacterial-type flagellum-dependent cell motility"/>
    <property type="evidence" value="ECO:0007669"/>
    <property type="project" value="TreeGrafter"/>
</dbReference>
<dbReference type="SMART" id="SM00267">
    <property type="entry name" value="GGDEF"/>
    <property type="match status" value="1"/>
</dbReference>
<dbReference type="RefSeq" id="WP_003103734.1">
    <property type="nucleotide sequence ID" value="NZ_AP014839.1"/>
</dbReference>
<dbReference type="GO" id="GO:0000160">
    <property type="term" value="P:phosphorelay signal transduction system"/>
    <property type="evidence" value="ECO:0007669"/>
    <property type="project" value="InterPro"/>
</dbReference>
<dbReference type="EMBL" id="NFFZ01000008">
    <property type="protein sequence ID" value="OTI60813.1"/>
    <property type="molecule type" value="Genomic_DNA"/>
</dbReference>
<gene>
    <name evidence="9" type="ORF">CAZ10_17180</name>
    <name evidence="10" type="ORF">DT376_02365</name>
    <name evidence="8" type="ORF">GUL26_01645</name>
    <name evidence="11" type="ORF">IPC1295_19035</name>
</gene>
<feature type="domain" description="GGDEF" evidence="7">
    <location>
        <begin position="201"/>
        <end position="339"/>
    </location>
</feature>
<reference evidence="11 14" key="2">
    <citation type="submission" date="2017-08" db="EMBL/GenBank/DDBJ databases">
        <authorList>
            <person name="Feschi L."/>
            <person name="Jeukens J."/>
            <person name="Emond-Rheault J.-G."/>
            <person name="Kukavica-Ibrulj I."/>
            <person name="Boyle B."/>
            <person name="Levesque R.C."/>
        </authorList>
    </citation>
    <scope>NUCLEOTIDE SEQUENCE [LARGE SCALE GENOMIC DNA]</scope>
    <source>
        <strain evidence="11 14">PA-W36</strain>
    </source>
</reference>
<dbReference type="NCBIfam" id="TIGR00254">
    <property type="entry name" value="GGDEF"/>
    <property type="match status" value="1"/>
</dbReference>
<evidence type="ECO:0000313" key="9">
    <source>
        <dbReference type="EMBL" id="OTI60813.1"/>
    </source>
</evidence>
<evidence type="ECO:0000313" key="10">
    <source>
        <dbReference type="EMBL" id="RCI76435.1"/>
    </source>
</evidence>
<dbReference type="EMBL" id="QORE01000034">
    <property type="protein sequence ID" value="RCI76435.1"/>
    <property type="molecule type" value="Genomic_DNA"/>
</dbReference>
<dbReference type="Gene3D" id="3.40.50.2300">
    <property type="match status" value="1"/>
</dbReference>
<dbReference type="CDD" id="cd17575">
    <property type="entry name" value="REC_WspR-like"/>
    <property type="match status" value="1"/>
</dbReference>
<keyword evidence="5" id="KW-0597">Phosphoprotein</keyword>
<accession>A0A1S1BUX1</accession>
<evidence type="ECO:0000313" key="14">
    <source>
        <dbReference type="Proteomes" id="UP000284767"/>
    </source>
</evidence>
<accession>A0A0D7MJF5</accession>
<reference evidence="9 12" key="1">
    <citation type="submission" date="2017-05" db="EMBL/GenBank/DDBJ databases">
        <authorList>
            <person name="Song R."/>
            <person name="Chenine A.L."/>
            <person name="Ruprecht R.M."/>
        </authorList>
    </citation>
    <scope>NUCLEOTIDE SEQUENCE [LARGE SCALE GENOMIC DNA]</scope>
    <source>
        <strain evidence="9 12">S567_C10_BS</strain>
    </source>
</reference>
<reference evidence="10 13" key="3">
    <citation type="submission" date="2018-07" db="EMBL/GenBank/DDBJ databases">
        <title>Mechanisms of high-level aminoglycoside resistance among Gram-negative pathogens in Brazil.</title>
        <authorList>
            <person name="Ballaben A.S."/>
            <person name="Darini A.L.C."/>
            <person name="Doi Y."/>
        </authorList>
    </citation>
    <scope>NUCLEOTIDE SEQUENCE [LARGE SCALE GENOMIC DNA]</scope>
    <source>
        <strain evidence="10 13">B2-305</strain>
    </source>
</reference>
<dbReference type="EMBL" id="WXZT01000001">
    <property type="protein sequence ID" value="MZZ10941.1"/>
    <property type="molecule type" value="Genomic_DNA"/>
</dbReference>
<proteinExistence type="predicted"/>
<feature type="modified residue" description="4-aspartylphosphate" evidence="5">
    <location>
        <position position="70"/>
    </location>
</feature>
<dbReference type="SMART" id="SM00448">
    <property type="entry name" value="REC"/>
    <property type="match status" value="1"/>
</dbReference>
<reference evidence="11 14" key="4">
    <citation type="submission" date="2019-01" db="EMBL/GenBank/DDBJ databases">
        <title>The Pseudomonas aeruginosa pan-genome provides new insights on its population structure, horizontal gene transfer and pathogenicity.</title>
        <authorList>
            <person name="Freschi L."/>
            <person name="Vincent A.T."/>
            <person name="Jeukens J."/>
            <person name="Emond-Rheault J.-G."/>
            <person name="Kukavica-Ibrulj I."/>
            <person name="Dupont M.-J."/>
            <person name="Charette S.J."/>
            <person name="Boyle B."/>
            <person name="Levesque R.C."/>
        </authorList>
    </citation>
    <scope>NUCLEOTIDE SEQUENCE [LARGE SCALE GENOMIC DNA]</scope>
    <source>
        <strain evidence="11 14">PA-W36</strain>
    </source>
</reference>
<dbReference type="Proteomes" id="UP000253594">
    <property type="component" value="Unassembled WGS sequence"/>
</dbReference>
<dbReference type="EMBL" id="NSNE01000011">
    <property type="protein sequence ID" value="RPM12859.1"/>
    <property type="molecule type" value="Genomic_DNA"/>
</dbReference>
<evidence type="ECO:0000256" key="4">
    <source>
        <dbReference type="ARBA" id="ARBA00034247"/>
    </source>
</evidence>
<comment type="catalytic activity">
    <reaction evidence="4">
        <text>2 GTP = 3',3'-c-di-GMP + 2 diphosphate</text>
        <dbReference type="Rhea" id="RHEA:24898"/>
        <dbReference type="ChEBI" id="CHEBI:33019"/>
        <dbReference type="ChEBI" id="CHEBI:37565"/>
        <dbReference type="ChEBI" id="CHEBI:58805"/>
        <dbReference type="EC" id="2.7.7.65"/>
    </reaction>
</comment>
<evidence type="ECO:0000256" key="1">
    <source>
        <dbReference type="ARBA" id="ARBA00001946"/>
    </source>
</evidence>
<name>A0A0D7MJF5_PSEAI</name>
<dbReference type="Proteomes" id="UP000194857">
    <property type="component" value="Unassembled WGS sequence"/>
</dbReference>
<dbReference type="Pfam" id="PF00990">
    <property type="entry name" value="GGDEF"/>
    <property type="match status" value="1"/>
</dbReference>
<evidence type="ECO:0000259" key="6">
    <source>
        <dbReference type="PROSITE" id="PS50110"/>
    </source>
</evidence>
<evidence type="ECO:0000313" key="12">
    <source>
        <dbReference type="Proteomes" id="UP000194857"/>
    </source>
</evidence>
<comment type="subcellular location">
    <subcellularLocation>
        <location evidence="2">Cell inner membrane</location>
    </subcellularLocation>
</comment>
<dbReference type="Proteomes" id="UP000644192">
    <property type="component" value="Unassembled WGS sequence"/>
</dbReference>
<evidence type="ECO:0000313" key="11">
    <source>
        <dbReference type="EMBL" id="RPM12859.1"/>
    </source>
</evidence>
<sequence length="347" mass="37887">MHNPHESKTDLGAPLDGAVMVLLVDDQAMIGEAVRRSLASEAGIDFHFCSDPQQAVAVANQIKPTVILQDLVMPGVDGLTLLAAYRGNPATRDIPIIVLSTKEEPTVKSAAFAAGANDYLVKLPDAIELVARIRYHSRSYIALQQRDEAYRALRESQQQLLETNLVLQRLMNSDGLTGLSNRRHFDEYLEMEWRRSLREQSQLSLLMIDVDYFKSYNDTFGHVAGDEALRQVAGAIREGCSRSSDLAARYGGEEFAMVLPGTSPGGARLLAEKVRRTVESLQISHDQPRPGSHLTVSIGVSTLVPGGGGQTFRVLIEMADQALYQAKNNGRNQVGLMEQPVPPAPAG</sequence>
<protein>
    <recommendedName>
        <fullName evidence="3">diguanylate cyclase</fullName>
        <ecNumber evidence="3">2.7.7.65</ecNumber>
    </recommendedName>
</protein>
<dbReference type="InterPro" id="IPR011006">
    <property type="entry name" value="CheY-like_superfamily"/>
</dbReference>
<evidence type="ECO:0000313" key="8">
    <source>
        <dbReference type="EMBL" id="MZZ10941.1"/>
    </source>
</evidence>
<dbReference type="PANTHER" id="PTHR45138">
    <property type="entry name" value="REGULATORY COMPONENTS OF SENSORY TRANSDUCTION SYSTEM"/>
    <property type="match status" value="1"/>
</dbReference>
<dbReference type="PANTHER" id="PTHR45138:SF9">
    <property type="entry name" value="DIGUANYLATE CYCLASE DGCM-RELATED"/>
    <property type="match status" value="1"/>
</dbReference>
<dbReference type="PROSITE" id="PS50110">
    <property type="entry name" value="RESPONSE_REGULATORY"/>
    <property type="match status" value="1"/>
</dbReference>
<evidence type="ECO:0000256" key="2">
    <source>
        <dbReference type="ARBA" id="ARBA00004533"/>
    </source>
</evidence>
<dbReference type="SMR" id="A0A0D7MJF5"/>
<dbReference type="InterPro" id="IPR029787">
    <property type="entry name" value="Nucleotide_cyclase"/>
</dbReference>
<dbReference type="InterPro" id="IPR000160">
    <property type="entry name" value="GGDEF_dom"/>
</dbReference>
<dbReference type="GO" id="GO:0043709">
    <property type="term" value="P:cell adhesion involved in single-species biofilm formation"/>
    <property type="evidence" value="ECO:0007669"/>
    <property type="project" value="TreeGrafter"/>
</dbReference>
<dbReference type="FunFam" id="3.30.70.270:FF:000001">
    <property type="entry name" value="Diguanylate cyclase domain protein"/>
    <property type="match status" value="1"/>
</dbReference>
<dbReference type="OMA" id="YLELEWR"/>
<dbReference type="AlphaFoldDB" id="A0A0D7MJF5"/>